<keyword evidence="7" id="KW-1185">Reference proteome</keyword>
<dbReference type="Gene3D" id="3.40.366.10">
    <property type="entry name" value="Malonyl-Coenzyme A Acyl Carrier Protein, domain 2"/>
    <property type="match status" value="1"/>
</dbReference>
<keyword evidence="3 6" id="KW-0012">Acyltransferase</keyword>
<dbReference type="SUPFAM" id="SSF55048">
    <property type="entry name" value="Probable ACP-binding domain of malonyl-CoA ACP transacylase"/>
    <property type="match status" value="1"/>
</dbReference>
<dbReference type="PANTHER" id="PTHR42681">
    <property type="entry name" value="MALONYL-COA-ACYL CARRIER PROTEIN TRANSACYLASE, MITOCHONDRIAL"/>
    <property type="match status" value="1"/>
</dbReference>
<dbReference type="InterPro" id="IPR014043">
    <property type="entry name" value="Acyl_transferase_dom"/>
</dbReference>
<dbReference type="EC" id="2.3.1.39" evidence="1"/>
<dbReference type="SUPFAM" id="SSF52151">
    <property type="entry name" value="FabD/lysophospholipase-like"/>
    <property type="match status" value="1"/>
</dbReference>
<organism evidence="6 7">
    <name type="scientific">Paenibacillus apiarius</name>
    <dbReference type="NCBI Taxonomy" id="46240"/>
    <lineage>
        <taxon>Bacteria</taxon>
        <taxon>Bacillati</taxon>
        <taxon>Bacillota</taxon>
        <taxon>Bacilli</taxon>
        <taxon>Bacillales</taxon>
        <taxon>Paenibacillaceae</taxon>
        <taxon>Paenibacillus</taxon>
    </lineage>
</organism>
<evidence type="ECO:0000256" key="3">
    <source>
        <dbReference type="ARBA" id="ARBA00023315"/>
    </source>
</evidence>
<dbReference type="RefSeq" id="WP_087433290.1">
    <property type="nucleotide sequence ID" value="NZ_JAMDLV010000071.1"/>
</dbReference>
<comment type="catalytic activity">
    <reaction evidence="4">
        <text>holo-[ACP] + malonyl-CoA = malonyl-[ACP] + CoA</text>
        <dbReference type="Rhea" id="RHEA:41792"/>
        <dbReference type="Rhea" id="RHEA-COMP:9623"/>
        <dbReference type="Rhea" id="RHEA-COMP:9685"/>
        <dbReference type="ChEBI" id="CHEBI:57287"/>
        <dbReference type="ChEBI" id="CHEBI:57384"/>
        <dbReference type="ChEBI" id="CHEBI:64479"/>
        <dbReference type="ChEBI" id="CHEBI:78449"/>
        <dbReference type="EC" id="2.3.1.39"/>
    </reaction>
</comment>
<sequence>MRKIALVFPGQGSQYLGMGEKMYHNHEIVKNTFEEASDILQLNLKKLCFGDSPEINLTSNTQPAILTVSVAYYRYLTQLYDITPSFLAGHSLGEISALTCSNAILFEDALRIVRQRGLLMQEADAGGTMASIHGMPSDVLLEICQESSTDTEMVILSNYNSLQQSVISGHHAAVSRALNRVSGRGFSATPLSVSSAFHSPMMRQAAEKFRSELENYTYLPIKYPVLSNVSGFPYLGAESIVGNLYQQMTEPVQWLDIMNYLIRHQIDTIIEIGPKCTLKNLFLSHAPSLISLSIDMETDRDSLARILRSKRRDELSFLDLCMTLIVTTRNNNWDQNEYESGVAIPYKRLLSMQGDAGYNRENLSDAQYCDLLDIVISILTTKKVPVSEQKKRLQEIALITGTERLLSNSDYLWSDIIEKK</sequence>
<reference evidence="6 7" key="1">
    <citation type="submission" date="2022-05" db="EMBL/GenBank/DDBJ databases">
        <title>Genome Sequencing of Bee-Associated Microbes.</title>
        <authorList>
            <person name="Dunlap C."/>
        </authorList>
    </citation>
    <scope>NUCLEOTIDE SEQUENCE [LARGE SCALE GENOMIC DNA]</scope>
    <source>
        <strain evidence="6 7">NRRL NRS-1438</strain>
    </source>
</reference>
<keyword evidence="2 6" id="KW-0808">Transferase</keyword>
<dbReference type="InterPro" id="IPR050858">
    <property type="entry name" value="Mal-CoA-ACP_Trans/PKS_FabD"/>
</dbReference>
<proteinExistence type="predicted"/>
<dbReference type="InterPro" id="IPR016036">
    <property type="entry name" value="Malonyl_transacylase_ACP-bd"/>
</dbReference>
<evidence type="ECO:0000313" key="7">
    <source>
        <dbReference type="Proteomes" id="UP001207626"/>
    </source>
</evidence>
<dbReference type="PANTHER" id="PTHR42681:SF1">
    <property type="entry name" value="MALONYL-COA-ACYL CARRIER PROTEIN TRANSACYLASE, MITOCHONDRIAL"/>
    <property type="match status" value="1"/>
</dbReference>
<evidence type="ECO:0000256" key="4">
    <source>
        <dbReference type="ARBA" id="ARBA00048462"/>
    </source>
</evidence>
<evidence type="ECO:0000313" key="6">
    <source>
        <dbReference type="EMBL" id="MCY9519776.1"/>
    </source>
</evidence>
<name>A0ABT4DR78_9BACL</name>
<gene>
    <name evidence="6" type="primary">fabD</name>
    <name evidence="6" type="ORF">M5X09_08785</name>
</gene>
<evidence type="ECO:0000256" key="2">
    <source>
        <dbReference type="ARBA" id="ARBA00022679"/>
    </source>
</evidence>
<dbReference type="Pfam" id="PF00698">
    <property type="entry name" value="Acyl_transf_1"/>
    <property type="match status" value="1"/>
</dbReference>
<protein>
    <recommendedName>
        <fullName evidence="1">[acyl-carrier-protein] S-malonyltransferase</fullName>
        <ecNumber evidence="1">2.3.1.39</ecNumber>
    </recommendedName>
</protein>
<dbReference type="EMBL" id="JAMDLW010000010">
    <property type="protein sequence ID" value="MCY9519776.1"/>
    <property type="molecule type" value="Genomic_DNA"/>
</dbReference>
<dbReference type="InterPro" id="IPR016035">
    <property type="entry name" value="Acyl_Trfase/lysoPLipase"/>
</dbReference>
<feature type="domain" description="Malonyl-CoA:ACP transacylase (MAT)" evidence="5">
    <location>
        <begin position="7"/>
        <end position="310"/>
    </location>
</feature>
<dbReference type="InterPro" id="IPR001227">
    <property type="entry name" value="Ac_transferase_dom_sf"/>
</dbReference>
<evidence type="ECO:0000259" key="5">
    <source>
        <dbReference type="SMART" id="SM00827"/>
    </source>
</evidence>
<dbReference type="Proteomes" id="UP001207626">
    <property type="component" value="Unassembled WGS sequence"/>
</dbReference>
<dbReference type="Gene3D" id="3.30.70.250">
    <property type="entry name" value="Malonyl-CoA ACP transacylase, ACP-binding"/>
    <property type="match status" value="1"/>
</dbReference>
<dbReference type="SMART" id="SM00827">
    <property type="entry name" value="PKS_AT"/>
    <property type="match status" value="1"/>
</dbReference>
<dbReference type="NCBIfam" id="TIGR00128">
    <property type="entry name" value="fabD"/>
    <property type="match status" value="1"/>
</dbReference>
<dbReference type="GO" id="GO:0004314">
    <property type="term" value="F:[acyl-carrier-protein] S-malonyltransferase activity"/>
    <property type="evidence" value="ECO:0007669"/>
    <property type="project" value="UniProtKB-EC"/>
</dbReference>
<comment type="caution">
    <text evidence="6">The sequence shown here is derived from an EMBL/GenBank/DDBJ whole genome shotgun (WGS) entry which is preliminary data.</text>
</comment>
<evidence type="ECO:0000256" key="1">
    <source>
        <dbReference type="ARBA" id="ARBA00013258"/>
    </source>
</evidence>
<accession>A0ABT4DR78</accession>
<dbReference type="InterPro" id="IPR004410">
    <property type="entry name" value="Malonyl_CoA-ACP_transAc_FabD"/>
</dbReference>